<evidence type="ECO:0000256" key="3">
    <source>
        <dbReference type="ARBA" id="ARBA00009347"/>
    </source>
</evidence>
<evidence type="ECO:0000256" key="12">
    <source>
        <dbReference type="ARBA" id="ARBA00047916"/>
    </source>
</evidence>
<dbReference type="Pfam" id="PF00441">
    <property type="entry name" value="Acyl-CoA_dh_1"/>
    <property type="match status" value="1"/>
</dbReference>
<dbReference type="Pfam" id="PF21343">
    <property type="entry name" value="ACAD9-ACADV_C"/>
    <property type="match status" value="1"/>
</dbReference>
<keyword evidence="9 16" id="KW-0560">Oxidoreductase</keyword>
<dbReference type="Ensembl" id="ENSSGRT00000115462.1">
    <property type="protein sequence ID" value="ENSSGRP00000108676.1"/>
    <property type="gene ID" value="ENSSGRG00000053487.1"/>
</dbReference>
<keyword evidence="6" id="KW-0999">Mitochondrion inner membrane</keyword>
<keyword evidence="8" id="KW-0809">Transit peptide</keyword>
<evidence type="ECO:0000259" key="17">
    <source>
        <dbReference type="Pfam" id="PF00441"/>
    </source>
</evidence>
<keyword evidence="10" id="KW-0496">Mitochondrion</keyword>
<evidence type="ECO:0000313" key="21">
    <source>
        <dbReference type="Ensembl" id="ENSSGRP00000108676.1"/>
    </source>
</evidence>
<dbReference type="FunFam" id="1.20.140.10:FF:000023">
    <property type="entry name" value="Acyl-CoA dehydrogenase family member 9"/>
    <property type="match status" value="1"/>
</dbReference>
<dbReference type="InterPro" id="IPR006089">
    <property type="entry name" value="Acyl-CoA_DH_CS"/>
</dbReference>
<dbReference type="PANTHER" id="PTHR43884:SF9">
    <property type="entry name" value="COMPLEX I ASSEMBLY FACTOR ACAD9, MITOCHONDRIAL"/>
    <property type="match status" value="1"/>
</dbReference>
<dbReference type="FunFam" id="1.10.540.10:FF:000001">
    <property type="entry name" value="Very long-chain-specific acyl-CoA dehydrogenase, mitochondrial"/>
    <property type="match status" value="1"/>
</dbReference>
<dbReference type="GO" id="GO:0050660">
    <property type="term" value="F:flavin adenine dinucleotide binding"/>
    <property type="evidence" value="ECO:0007669"/>
    <property type="project" value="InterPro"/>
</dbReference>
<dbReference type="Gene3D" id="1.20.140.10">
    <property type="entry name" value="Butyryl-CoA Dehydrogenase, subunit A, domain 3"/>
    <property type="match status" value="2"/>
</dbReference>
<keyword evidence="11" id="KW-0472">Membrane</keyword>
<evidence type="ECO:0000259" key="19">
    <source>
        <dbReference type="Pfam" id="PF02771"/>
    </source>
</evidence>
<dbReference type="InterPro" id="IPR009100">
    <property type="entry name" value="AcylCoA_DH/oxidase_NM_dom_sf"/>
</dbReference>
<evidence type="ECO:0000256" key="5">
    <source>
        <dbReference type="ARBA" id="ARBA00022630"/>
    </source>
</evidence>
<sequence length="569" mass="62552">MNLNKLIVLSRSVKLGRNVFAARGACLHHFQSRRFIRSSARSLAYAKDLFLGKVNKAEVFPYPEISHEELEEINQLVQPVEKFFNEDVDSMKIDHEAVIPPETLNGLKELGLFGIQIPEEYGGLGLSNTMYARLGEITSLDGAIAVTLAAHQAIGLKGILIAGNDDQKAKYLPKLATGEHIAAFCLTEPGSGSDAASIQTRATLTEDAKHFLLNGTKFWISNGGWADIMTVFARTEVVDKDGQRKDKITAFIVERAFGGVTSGKPEDKLGIRGSNTCEITFEDTKVPIENVIGEVGGGFKVAMNILNNGRFSMGSAGAGLIKRICMHKKTIHMAYLTAGMMDRPGVPDCSLEAAMVKVFSSEGSWICVSEALQVLGGLGFTKNYPYERYLRDCRILQIFEGTNEILRMYIALTGMQYAGKILTGKIKEMKKGNVGVVFEILGKKLKDSVVRTVDFGLTGKDGVVHPSLTTIVEEQLVLKKVADVLINLYAMTAVLSRTSRSISIGLRNHDHEVLLTNTFCKDAHFKNNFLLTQLQKNSPENNDANIKKIAQEVLAKRAYVCSHPLDRTF</sequence>
<evidence type="ECO:0000256" key="13">
    <source>
        <dbReference type="ARBA" id="ARBA00049038"/>
    </source>
</evidence>
<evidence type="ECO:0000256" key="16">
    <source>
        <dbReference type="RuleBase" id="RU362125"/>
    </source>
</evidence>
<comment type="catalytic activity">
    <reaction evidence="15">
        <text>octadecanoyl-CoA + oxidized [electron-transfer flavoprotein] + H(+) = (2E)-octadecenoyl-CoA + reduced [electron-transfer flavoprotein]</text>
        <dbReference type="Rhea" id="RHEA:47240"/>
        <dbReference type="Rhea" id="RHEA-COMP:10685"/>
        <dbReference type="Rhea" id="RHEA-COMP:10686"/>
        <dbReference type="ChEBI" id="CHEBI:15378"/>
        <dbReference type="ChEBI" id="CHEBI:57394"/>
        <dbReference type="ChEBI" id="CHEBI:57692"/>
        <dbReference type="ChEBI" id="CHEBI:58307"/>
        <dbReference type="ChEBI" id="CHEBI:71412"/>
    </reaction>
    <physiologicalReaction direction="left-to-right" evidence="15">
        <dbReference type="Rhea" id="RHEA:47241"/>
    </physiologicalReaction>
</comment>
<dbReference type="GO" id="GO:0003995">
    <property type="term" value="F:acyl-CoA dehydrogenase activity"/>
    <property type="evidence" value="ECO:0007669"/>
    <property type="project" value="InterPro"/>
</dbReference>
<reference evidence="21" key="1">
    <citation type="submission" date="2025-08" db="UniProtKB">
        <authorList>
            <consortium name="Ensembl"/>
        </authorList>
    </citation>
    <scope>IDENTIFICATION</scope>
</reference>
<evidence type="ECO:0000259" key="18">
    <source>
        <dbReference type="Pfam" id="PF02770"/>
    </source>
</evidence>
<dbReference type="PANTHER" id="PTHR43884">
    <property type="entry name" value="ACYL-COA DEHYDROGENASE"/>
    <property type="match status" value="1"/>
</dbReference>
<evidence type="ECO:0000256" key="1">
    <source>
        <dbReference type="ARBA" id="ARBA00001974"/>
    </source>
</evidence>
<dbReference type="PROSITE" id="PS00073">
    <property type="entry name" value="ACYL_COA_DH_2"/>
    <property type="match status" value="1"/>
</dbReference>
<evidence type="ECO:0000256" key="9">
    <source>
        <dbReference type="ARBA" id="ARBA00023002"/>
    </source>
</evidence>
<dbReference type="AlphaFoldDB" id="A0A672T1Z5"/>
<dbReference type="FunFam" id="2.40.110.10:FF:000006">
    <property type="entry name" value="very long-chain specific acyl-CoA dehydrogenase, mitochondrial"/>
    <property type="match status" value="1"/>
</dbReference>
<feature type="domain" description="ACAD9/ACADV-like C-terminal" evidence="20">
    <location>
        <begin position="470"/>
        <end position="558"/>
    </location>
</feature>
<keyword evidence="4" id="KW-0597">Phosphoprotein</keyword>
<dbReference type="InterPro" id="IPR036250">
    <property type="entry name" value="AcylCo_DH-like_C"/>
</dbReference>
<evidence type="ECO:0000256" key="11">
    <source>
        <dbReference type="ARBA" id="ARBA00023136"/>
    </source>
</evidence>
<dbReference type="Gene3D" id="2.40.110.10">
    <property type="entry name" value="Butyryl-CoA Dehydrogenase, subunit A, domain 2"/>
    <property type="match status" value="1"/>
</dbReference>
<comment type="similarity">
    <text evidence="3 16">Belongs to the acyl-CoA dehydrogenase family.</text>
</comment>
<evidence type="ECO:0000256" key="10">
    <source>
        <dbReference type="ARBA" id="ARBA00023128"/>
    </source>
</evidence>
<evidence type="ECO:0000313" key="22">
    <source>
        <dbReference type="Proteomes" id="UP000472262"/>
    </source>
</evidence>
<name>A0A672T1Z5_SINGR</name>
<evidence type="ECO:0000256" key="4">
    <source>
        <dbReference type="ARBA" id="ARBA00022553"/>
    </source>
</evidence>
<evidence type="ECO:0000256" key="14">
    <source>
        <dbReference type="ARBA" id="ARBA00049140"/>
    </source>
</evidence>
<feature type="domain" description="Acyl-CoA dehydrogenase/oxidase C-terminal" evidence="17">
    <location>
        <begin position="333"/>
        <end position="411"/>
    </location>
</feature>
<feature type="domain" description="Acyl-CoA oxidase/dehydrogenase middle" evidence="18">
    <location>
        <begin position="183"/>
        <end position="283"/>
    </location>
</feature>
<keyword evidence="7 16" id="KW-0274">FAD</keyword>
<dbReference type="InterPro" id="IPR009075">
    <property type="entry name" value="AcylCo_DH/oxidase_C"/>
</dbReference>
<comment type="subcellular location">
    <subcellularLocation>
        <location evidence="2">Mitochondrion inner membrane</location>
        <topology evidence="2">Peripheral membrane protein</topology>
    </subcellularLocation>
</comment>
<evidence type="ECO:0000256" key="6">
    <source>
        <dbReference type="ARBA" id="ARBA00022792"/>
    </source>
</evidence>
<dbReference type="GO" id="GO:0005743">
    <property type="term" value="C:mitochondrial inner membrane"/>
    <property type="evidence" value="ECO:0007669"/>
    <property type="project" value="UniProtKB-SubCell"/>
</dbReference>
<evidence type="ECO:0000256" key="8">
    <source>
        <dbReference type="ARBA" id="ARBA00022946"/>
    </source>
</evidence>
<dbReference type="InterPro" id="IPR046373">
    <property type="entry name" value="Acyl-CoA_Oxase/DH_mid-dom_sf"/>
</dbReference>
<comment type="catalytic activity">
    <reaction evidence="14">
        <text>eicosanoyl-CoA + oxidized [electron-transfer flavoprotein] + H(+) = (2E)-eicosenoyl-CoA + reduced [electron-transfer flavoprotein]</text>
        <dbReference type="Rhea" id="RHEA:47236"/>
        <dbReference type="Rhea" id="RHEA-COMP:10685"/>
        <dbReference type="Rhea" id="RHEA-COMP:10686"/>
        <dbReference type="ChEBI" id="CHEBI:15378"/>
        <dbReference type="ChEBI" id="CHEBI:57380"/>
        <dbReference type="ChEBI" id="CHEBI:57692"/>
        <dbReference type="ChEBI" id="CHEBI:58307"/>
        <dbReference type="ChEBI" id="CHEBI:74691"/>
    </reaction>
    <physiologicalReaction direction="left-to-right" evidence="14">
        <dbReference type="Rhea" id="RHEA:47237"/>
    </physiologicalReaction>
</comment>
<gene>
    <name evidence="21" type="primary">LOC107566791</name>
</gene>
<organism evidence="21 22">
    <name type="scientific">Sinocyclocheilus grahami</name>
    <name type="common">Dianchi golden-line fish</name>
    <name type="synonym">Barbus grahami</name>
    <dbReference type="NCBI Taxonomy" id="75366"/>
    <lineage>
        <taxon>Eukaryota</taxon>
        <taxon>Metazoa</taxon>
        <taxon>Chordata</taxon>
        <taxon>Craniata</taxon>
        <taxon>Vertebrata</taxon>
        <taxon>Euteleostomi</taxon>
        <taxon>Actinopterygii</taxon>
        <taxon>Neopterygii</taxon>
        <taxon>Teleostei</taxon>
        <taxon>Ostariophysi</taxon>
        <taxon>Cypriniformes</taxon>
        <taxon>Cyprinidae</taxon>
        <taxon>Cyprininae</taxon>
        <taxon>Sinocyclocheilus</taxon>
    </lineage>
</organism>
<comment type="catalytic activity">
    <reaction evidence="13">
        <text>tetradecanoyl-CoA + oxidized [electron-transfer flavoprotein] + H(+) = (2E)-tetradecenoyl-CoA + reduced [electron-transfer flavoprotein]</text>
        <dbReference type="Rhea" id="RHEA:47316"/>
        <dbReference type="Rhea" id="RHEA-COMP:10685"/>
        <dbReference type="Rhea" id="RHEA-COMP:10686"/>
        <dbReference type="ChEBI" id="CHEBI:15378"/>
        <dbReference type="ChEBI" id="CHEBI:57385"/>
        <dbReference type="ChEBI" id="CHEBI:57692"/>
        <dbReference type="ChEBI" id="CHEBI:58307"/>
        <dbReference type="ChEBI" id="CHEBI:61405"/>
    </reaction>
    <physiologicalReaction direction="left-to-right" evidence="13">
        <dbReference type="Rhea" id="RHEA:47317"/>
    </physiologicalReaction>
</comment>
<protein>
    <submittedName>
        <fullName evidence="21">Acyl-CoA dehydrogenase family member 9, mitochondrial-like</fullName>
    </submittedName>
</protein>
<dbReference type="InterPro" id="IPR013786">
    <property type="entry name" value="AcylCoA_DH/ox_N"/>
</dbReference>
<keyword evidence="5 16" id="KW-0285">Flavoprotein</keyword>
<evidence type="ECO:0000259" key="20">
    <source>
        <dbReference type="Pfam" id="PF21343"/>
    </source>
</evidence>
<dbReference type="PROSITE" id="PS00072">
    <property type="entry name" value="ACYL_COA_DH_1"/>
    <property type="match status" value="1"/>
</dbReference>
<dbReference type="InterPro" id="IPR037069">
    <property type="entry name" value="AcylCoA_DH/ox_N_sf"/>
</dbReference>
<evidence type="ECO:0000256" key="2">
    <source>
        <dbReference type="ARBA" id="ARBA00004637"/>
    </source>
</evidence>
<dbReference type="SUPFAM" id="SSF56645">
    <property type="entry name" value="Acyl-CoA dehydrogenase NM domain-like"/>
    <property type="match status" value="1"/>
</dbReference>
<feature type="domain" description="Acyl-CoA dehydrogenase/oxidase N-terminal" evidence="19">
    <location>
        <begin position="71"/>
        <end position="179"/>
    </location>
</feature>
<dbReference type="GO" id="GO:0006631">
    <property type="term" value="P:fatty acid metabolic process"/>
    <property type="evidence" value="ECO:0007669"/>
    <property type="project" value="UniProtKB-ARBA"/>
</dbReference>
<proteinExistence type="inferred from homology"/>
<dbReference type="SUPFAM" id="SSF47203">
    <property type="entry name" value="Acyl-CoA dehydrogenase C-terminal domain-like"/>
    <property type="match status" value="1"/>
</dbReference>
<dbReference type="Gene3D" id="1.10.540.10">
    <property type="entry name" value="Acyl-CoA dehydrogenase/oxidase, N-terminal domain"/>
    <property type="match status" value="1"/>
</dbReference>
<dbReference type="Proteomes" id="UP000472262">
    <property type="component" value="Unassembled WGS sequence"/>
</dbReference>
<reference evidence="21" key="2">
    <citation type="submission" date="2025-09" db="UniProtKB">
        <authorList>
            <consortium name="Ensembl"/>
        </authorList>
    </citation>
    <scope>IDENTIFICATION</scope>
</reference>
<keyword evidence="22" id="KW-1185">Reference proteome</keyword>
<accession>A0A672T1Z5</accession>
<dbReference type="Pfam" id="PF02770">
    <property type="entry name" value="Acyl-CoA_dh_M"/>
    <property type="match status" value="1"/>
</dbReference>
<evidence type="ECO:0000256" key="15">
    <source>
        <dbReference type="ARBA" id="ARBA00049224"/>
    </source>
</evidence>
<dbReference type="Pfam" id="PF02771">
    <property type="entry name" value="Acyl-CoA_dh_N"/>
    <property type="match status" value="1"/>
</dbReference>
<comment type="catalytic activity">
    <reaction evidence="12">
        <text>oxidized [electron-transfer flavoprotein] + hexadecanoyl-CoA + H(+) = (2E)-hexadecenoyl-CoA + reduced [electron-transfer flavoprotein]</text>
        <dbReference type="Rhea" id="RHEA:43448"/>
        <dbReference type="Rhea" id="RHEA-COMP:10685"/>
        <dbReference type="Rhea" id="RHEA-COMP:10686"/>
        <dbReference type="ChEBI" id="CHEBI:15378"/>
        <dbReference type="ChEBI" id="CHEBI:57379"/>
        <dbReference type="ChEBI" id="CHEBI:57692"/>
        <dbReference type="ChEBI" id="CHEBI:58307"/>
        <dbReference type="ChEBI" id="CHEBI:61526"/>
    </reaction>
    <physiologicalReaction direction="left-to-right" evidence="12">
        <dbReference type="Rhea" id="RHEA:43449"/>
    </physiologicalReaction>
</comment>
<evidence type="ECO:0000256" key="7">
    <source>
        <dbReference type="ARBA" id="ARBA00022827"/>
    </source>
</evidence>
<dbReference type="InterPro" id="IPR049448">
    <property type="entry name" value="ACAD9/ACADV-like_C"/>
</dbReference>
<comment type="cofactor">
    <cofactor evidence="1 16">
        <name>FAD</name>
        <dbReference type="ChEBI" id="CHEBI:57692"/>
    </cofactor>
</comment>
<dbReference type="InterPro" id="IPR006091">
    <property type="entry name" value="Acyl-CoA_Oxase/DH_mid-dom"/>
</dbReference>